<protein>
    <submittedName>
        <fullName evidence="2">Uncharacterized protein</fullName>
    </submittedName>
</protein>
<reference evidence="2" key="1">
    <citation type="journal article" date="2022" name="bioRxiv">
        <title>Sequencing and chromosome-scale assembly of the giantPleurodeles waltlgenome.</title>
        <authorList>
            <person name="Brown T."/>
            <person name="Elewa A."/>
            <person name="Iarovenko S."/>
            <person name="Subramanian E."/>
            <person name="Araus A.J."/>
            <person name="Petzold A."/>
            <person name="Susuki M."/>
            <person name="Suzuki K.-i.T."/>
            <person name="Hayashi T."/>
            <person name="Toyoda A."/>
            <person name="Oliveira C."/>
            <person name="Osipova E."/>
            <person name="Leigh N.D."/>
            <person name="Simon A."/>
            <person name="Yun M.H."/>
        </authorList>
    </citation>
    <scope>NUCLEOTIDE SEQUENCE</scope>
    <source>
        <strain evidence="2">20211129_DDA</strain>
        <tissue evidence="2">Liver</tissue>
    </source>
</reference>
<accession>A0AAV7SR60</accession>
<keyword evidence="3" id="KW-1185">Reference proteome</keyword>
<gene>
    <name evidence="2" type="ORF">NDU88_007008</name>
</gene>
<comment type="caution">
    <text evidence="2">The sequence shown here is derived from an EMBL/GenBank/DDBJ whole genome shotgun (WGS) entry which is preliminary data.</text>
</comment>
<dbReference type="Proteomes" id="UP001066276">
    <property type="component" value="Chromosome 4_2"/>
</dbReference>
<evidence type="ECO:0000313" key="3">
    <source>
        <dbReference type="Proteomes" id="UP001066276"/>
    </source>
</evidence>
<feature type="compositionally biased region" description="Basic and acidic residues" evidence="1">
    <location>
        <begin position="278"/>
        <end position="288"/>
    </location>
</feature>
<dbReference type="AlphaFoldDB" id="A0AAV7SR60"/>
<evidence type="ECO:0000256" key="1">
    <source>
        <dbReference type="SAM" id="MobiDB-lite"/>
    </source>
</evidence>
<name>A0AAV7SR60_PLEWA</name>
<evidence type="ECO:0000313" key="2">
    <source>
        <dbReference type="EMBL" id="KAJ1166609.1"/>
    </source>
</evidence>
<dbReference type="EMBL" id="JANPWB010000008">
    <property type="protein sequence ID" value="KAJ1166609.1"/>
    <property type="molecule type" value="Genomic_DNA"/>
</dbReference>
<proteinExistence type="predicted"/>
<feature type="region of interest" description="Disordered" evidence="1">
    <location>
        <begin position="254"/>
        <end position="299"/>
    </location>
</feature>
<feature type="compositionally biased region" description="Basic and acidic residues" evidence="1">
    <location>
        <begin position="165"/>
        <end position="181"/>
    </location>
</feature>
<sequence length="299" mass="30437">MSEALKVKAALALLKKAGRMDLVREEALAPGHPARRASGGVAAAVAACSPPRAGAGVQVRGFGRGAGGAAVKGAVRAGRRSAGRRVRECQGIPSGRPQAPSGSRRVVPRAGKGASGAARPSGNKRAKMGGVALGAGTGKGDGRGSLTPGTPDLLWQDPLDFEEGDPGKQDAARSPWEEEKAGPGAAGRMTSAGRRGRRREAVDAPSGRCGGVGFAPPDATAWEEQRPGPSRIRGKSRGVAAGCMYCGCCGAGGTPGPARSKVEGEESLEEGELGSSKSETEWWERGKGWGDTNPAWRNT</sequence>
<feature type="region of interest" description="Disordered" evidence="1">
    <location>
        <begin position="78"/>
        <end position="235"/>
    </location>
</feature>
<organism evidence="2 3">
    <name type="scientific">Pleurodeles waltl</name>
    <name type="common">Iberian ribbed newt</name>
    <dbReference type="NCBI Taxonomy" id="8319"/>
    <lineage>
        <taxon>Eukaryota</taxon>
        <taxon>Metazoa</taxon>
        <taxon>Chordata</taxon>
        <taxon>Craniata</taxon>
        <taxon>Vertebrata</taxon>
        <taxon>Euteleostomi</taxon>
        <taxon>Amphibia</taxon>
        <taxon>Batrachia</taxon>
        <taxon>Caudata</taxon>
        <taxon>Salamandroidea</taxon>
        <taxon>Salamandridae</taxon>
        <taxon>Pleurodelinae</taxon>
        <taxon>Pleurodeles</taxon>
    </lineage>
</organism>